<dbReference type="RefSeq" id="WP_345551054.1">
    <property type="nucleotide sequence ID" value="NZ_BAABRT010000014.1"/>
</dbReference>
<dbReference type="PANTHER" id="PTHR34387:SF1">
    <property type="entry name" value="PERIPLASMIC IMMUNOGENIC PROTEIN"/>
    <property type="match status" value="1"/>
</dbReference>
<dbReference type="InterPro" id="IPR052022">
    <property type="entry name" value="26kDa_periplasmic_antigen"/>
</dbReference>
<proteinExistence type="predicted"/>
<protein>
    <submittedName>
        <fullName evidence="2">26 kDa periplasmic immunogenic protein</fullName>
    </submittedName>
</protein>
<dbReference type="PROSITE" id="PS51257">
    <property type="entry name" value="PROKAR_LIPOPROTEIN"/>
    <property type="match status" value="1"/>
</dbReference>
<dbReference type="PANTHER" id="PTHR34387">
    <property type="entry name" value="SLR1258 PROTEIN"/>
    <property type="match status" value="1"/>
</dbReference>
<dbReference type="Gene3D" id="3.30.70.2970">
    <property type="entry name" value="Protein of unknown function (DUF541), domain 2"/>
    <property type="match status" value="1"/>
</dbReference>
<comment type="caution">
    <text evidence="2">The sequence shown here is derived from an EMBL/GenBank/DDBJ whole genome shotgun (WGS) entry which is preliminary data.</text>
</comment>
<keyword evidence="1" id="KW-0732">Signal</keyword>
<evidence type="ECO:0000313" key="2">
    <source>
        <dbReference type="EMBL" id="GAA5525396.1"/>
    </source>
</evidence>
<organism evidence="2 3">
    <name type="scientific">Microbulbifer aestuariivivens</name>
    <dbReference type="NCBI Taxonomy" id="1908308"/>
    <lineage>
        <taxon>Bacteria</taxon>
        <taxon>Pseudomonadati</taxon>
        <taxon>Pseudomonadota</taxon>
        <taxon>Gammaproteobacteria</taxon>
        <taxon>Cellvibrionales</taxon>
        <taxon>Microbulbiferaceae</taxon>
        <taxon>Microbulbifer</taxon>
    </lineage>
</organism>
<keyword evidence="3" id="KW-1185">Reference proteome</keyword>
<evidence type="ECO:0000313" key="3">
    <source>
        <dbReference type="Proteomes" id="UP001408594"/>
    </source>
</evidence>
<dbReference type="Pfam" id="PF04402">
    <property type="entry name" value="SIMPL"/>
    <property type="match status" value="1"/>
</dbReference>
<dbReference type="Gene3D" id="3.30.110.170">
    <property type="entry name" value="Protein of unknown function (DUF541), domain 1"/>
    <property type="match status" value="1"/>
</dbReference>
<feature type="signal peptide" evidence="1">
    <location>
        <begin position="1"/>
        <end position="20"/>
    </location>
</feature>
<reference evidence="2 3" key="1">
    <citation type="submission" date="2024-02" db="EMBL/GenBank/DDBJ databases">
        <title>Microbulbifer aestuariivivens NBRC 112533.</title>
        <authorList>
            <person name="Ichikawa N."/>
            <person name="Katano-Makiyama Y."/>
            <person name="Hidaka K."/>
        </authorList>
    </citation>
    <scope>NUCLEOTIDE SEQUENCE [LARGE SCALE GENOMIC DNA]</scope>
    <source>
        <strain evidence="2 3">NBRC 112533</strain>
    </source>
</reference>
<dbReference type="Proteomes" id="UP001408594">
    <property type="component" value="Unassembled WGS sequence"/>
</dbReference>
<dbReference type="EMBL" id="BAABRT010000014">
    <property type="protein sequence ID" value="GAA5525396.1"/>
    <property type="molecule type" value="Genomic_DNA"/>
</dbReference>
<evidence type="ECO:0000256" key="1">
    <source>
        <dbReference type="SAM" id="SignalP"/>
    </source>
</evidence>
<dbReference type="InterPro" id="IPR007497">
    <property type="entry name" value="SIMPL/DUF541"/>
</dbReference>
<accession>A0ABP9WSJ3</accession>
<sequence length="243" mass="25217">MKMVKIPLTALLALALVACGNDTAPGNNGTLVSISARGEATSVPDVAGLSAGVVTEAEDGDDAMKANAEQMEKVIKAIRKAGIDEKDIQTTGISLTPRYVYPPSTAGAPNRPGRTLVGYTASNTVSVKVRQISKLGDVLAALTAAGANQIYGPMLEIGEPEPVLAEAREQALDKAQARAHTYAKALGMKVKRIVSISETGSGGMPRPMMRMRAEMATADASAPVAAGENTLSVNLELVFELAK</sequence>
<name>A0ABP9WSJ3_9GAMM</name>
<gene>
    <name evidence="2" type="ORF">Maes01_01965</name>
</gene>
<feature type="chain" id="PRO_5045825794" evidence="1">
    <location>
        <begin position="21"/>
        <end position="243"/>
    </location>
</feature>